<keyword evidence="1" id="KW-0472">Membrane</keyword>
<keyword evidence="1" id="KW-1133">Transmembrane helix</keyword>
<dbReference type="OrthoDB" id="5290767at2"/>
<organism evidence="2 3">
    <name type="scientific">Candidatus Venteria ishoeyi</name>
    <dbReference type="NCBI Taxonomy" id="1899563"/>
    <lineage>
        <taxon>Bacteria</taxon>
        <taxon>Pseudomonadati</taxon>
        <taxon>Pseudomonadota</taxon>
        <taxon>Gammaproteobacteria</taxon>
        <taxon>Thiotrichales</taxon>
        <taxon>Thiotrichaceae</taxon>
        <taxon>Venteria</taxon>
    </lineage>
</organism>
<sequence>MPVLCHSSEEQQRFAGLFMLWSRNVENAYQATLPNLQESTVQAPKPVEVSDDKHRWWQDLSLPDFKKLKRLLWLATIGLLLVAILGGLVYGQPPSWQFLPLLLAVLLVYPLWWLAKILWQALRDGFFARHLTRLQPKDLQKFYLKGKHAELFHSAALTENAQTLRRHHDVPNRRLDIDVSLRKTIRAGGWFTPVWGQDKHMPEYLVLIDRISFRDHQAHLAESLLHQLRNEEVSIHRYYFDTSPRYCYPAEEHERNTTRQDGALPSQQNRGLPLDELLAHHENHRLLIFSDGDGLFSNGRPAAWLENLRYLQQPALFTPTNISRLRADLLKEQGLEIFPANPAGLNAFTRYLETCLADEETSGAAETPALLSRTLPAQWVSRIAPAREIQKDLMQQLRTYLGEAWPWFCACALYPELRWPLTLELGWRLLDEDADKLKHHLPKLARLPWLRHGNIPNWLRLAVVKNLERQEEKDLRALLKKLMSNGKKEPSTQEIALAAGLLSVWQRIKQRWNPSKNELRDTVLLDFLGGSLAVRVGREIKELLQKTQAKSELLWDKVKAWLASWSVLEISLLFFPHITTKQLYKKLFELHKVRSNELQVLADKFGDPLLLARYYIEPDCQAYNPADDDEEIDPVSILRVSAFNILYAFFQRRFKHYNNGGQRQMIVLADAGMGKTSLLLMLKLRHLTKFDWSDNYDCKLFKLGEDTLDHIKVIKSPNSTVLLLDALDQDPAAWDNLYTRLLKILDATKHFYRVVISCRTQFFPEVERDVLRSGNRYIKIGGLTCPILYLSWFNDRQVIEYLRKLGFNRERMEKAEHILSLMGSLRFHPTLLSFIEDLLDLSERNWTPYRIYEALVEDSLNREVVKLRYMDVTNRIKLLPASADLLHACVRVAEWMQYKGKREISAVELDNFIASESNIAWLRQFDIGGRSLLSCNSEGAFRFSHYSIQEFLIAYGLVNGIIQKGTIRPTEQIQHFLTEVEQNEFTVSKKEIKILFLTANPEDMSRLRIDRELRDIGDALERSKLRENITFVSRHAVRLADLQDILLREQPNIVHFSGHGSADGIFLENAQGQSKLVPVTALINLFKLFVDKLDCLVLLACYSNSFADAIAEHISYSNSRFTQKRLKYPPVIIKLNPRRLHAT</sequence>
<feature type="transmembrane region" description="Helical" evidence="1">
    <location>
        <begin position="71"/>
        <end position="90"/>
    </location>
</feature>
<protein>
    <recommendedName>
        <fullName evidence="4">CHAT domain protein</fullName>
    </recommendedName>
</protein>
<dbReference type="Proteomes" id="UP000236724">
    <property type="component" value="Unassembled WGS sequence"/>
</dbReference>
<evidence type="ECO:0000256" key="1">
    <source>
        <dbReference type="SAM" id="Phobius"/>
    </source>
</evidence>
<evidence type="ECO:0000313" key="2">
    <source>
        <dbReference type="EMBL" id="SEH06838.1"/>
    </source>
</evidence>
<gene>
    <name evidence="2" type="ORF">MBHS_02704</name>
</gene>
<dbReference type="EMBL" id="FMSV02000508">
    <property type="protein sequence ID" value="SEH06838.1"/>
    <property type="molecule type" value="Genomic_DNA"/>
</dbReference>
<keyword evidence="3" id="KW-1185">Reference proteome</keyword>
<accession>A0A1H6F9S5</accession>
<evidence type="ECO:0000313" key="3">
    <source>
        <dbReference type="Proteomes" id="UP000236724"/>
    </source>
</evidence>
<proteinExistence type="predicted"/>
<reference evidence="2 3" key="1">
    <citation type="submission" date="2016-10" db="EMBL/GenBank/DDBJ databases">
        <authorList>
            <person name="de Groot N.N."/>
        </authorList>
    </citation>
    <scope>NUCLEOTIDE SEQUENCE [LARGE SCALE GENOMIC DNA]</scope>
    <source>
        <strain evidence="2">MBHS1</strain>
    </source>
</reference>
<dbReference type="RefSeq" id="WP_146066768.1">
    <property type="nucleotide sequence ID" value="NZ_FMSV02000508.1"/>
</dbReference>
<evidence type="ECO:0008006" key="4">
    <source>
        <dbReference type="Google" id="ProtNLM"/>
    </source>
</evidence>
<name>A0A1H6F9S5_9GAMM</name>
<dbReference type="AlphaFoldDB" id="A0A1H6F9S5"/>
<feature type="transmembrane region" description="Helical" evidence="1">
    <location>
        <begin position="96"/>
        <end position="115"/>
    </location>
</feature>
<keyword evidence="1" id="KW-0812">Transmembrane</keyword>